<feature type="domain" description="G-protein coupled receptors family 1 profile" evidence="8">
    <location>
        <begin position="38"/>
        <end position="311"/>
    </location>
</feature>
<protein>
    <submittedName>
        <fullName evidence="9">G protein-coupled glucose receptor regulating Gpa2-domain-containing protein</fullName>
    </submittedName>
</protein>
<sequence>MVHFDIAPREALAAPTDPFTIRAQSVVVMVASIMSILGAGWILASYIAFSNLRTFRHQLILGLTISDCVMALNFLTSSSMNVGGNWIGAPDRAQFCSFNGYMTQVFVIQTDYWVLIIAICTYFILADHKQMSSWVQENVIILWALPWFFSILWASIGMGVTGYGDIGAWCWFTSDEVRLLVNFVPRWAIIAIMLLMYARLYFILFRAHRSFMSFDGDESSNPTGSGSRQLDGTGSGYAQGQTPTRSPRHTRKLKRLARMMLLYPLAYALIWSLPTTIRIYQATSKRSAPWQLQTVDKACVVLQGFVDAMIYGATETSLSSWRNLIFPRAFPTVNGVDKPAASGGDKANKDPRAWGFANAGDKQLLSSPPTRDETSSANNSLEISSTAGTAEDSGGDQMEMKSLKGGTDSSLGIWKTVEVEVLSSGAEQNKPQAVLQKPPKSYFP</sequence>
<comment type="caution">
    <text evidence="9">The sequence shown here is derived from an EMBL/GenBank/DDBJ whole genome shotgun (WGS) entry which is preliminary data.</text>
</comment>
<dbReference type="Gene3D" id="1.20.1070.10">
    <property type="entry name" value="Rhodopsin 7-helix transmembrane proteins"/>
    <property type="match status" value="1"/>
</dbReference>
<dbReference type="InterPro" id="IPR023041">
    <property type="entry name" value="Glucose_rcpt_Git3-like_N"/>
</dbReference>
<feature type="transmembrane region" description="Helical" evidence="6">
    <location>
        <begin position="59"/>
        <end position="76"/>
    </location>
</feature>
<feature type="transmembrane region" description="Helical" evidence="6">
    <location>
        <begin position="140"/>
        <end position="164"/>
    </location>
</feature>
<dbReference type="Pfam" id="PF11970">
    <property type="entry name" value="GPR_Gpa2_C"/>
    <property type="match status" value="1"/>
</dbReference>
<keyword evidence="2 6" id="KW-0812">Transmembrane</keyword>
<feature type="region of interest" description="Disordered" evidence="5">
    <location>
        <begin position="216"/>
        <end position="250"/>
    </location>
</feature>
<dbReference type="PROSITE" id="PS50261">
    <property type="entry name" value="G_PROTEIN_RECEP_F2_4"/>
    <property type="match status" value="1"/>
</dbReference>
<evidence type="ECO:0000313" key="10">
    <source>
        <dbReference type="Proteomes" id="UP001285441"/>
    </source>
</evidence>
<dbReference type="PANTHER" id="PTHR23112:SF0">
    <property type="entry name" value="TRANSMEMBRANE PROTEIN 116"/>
    <property type="match status" value="1"/>
</dbReference>
<dbReference type="PROSITE" id="PS50262">
    <property type="entry name" value="G_PROTEIN_RECEP_F1_2"/>
    <property type="match status" value="1"/>
</dbReference>
<feature type="domain" description="G-protein coupled receptors family 2 profile 2" evidence="7">
    <location>
        <begin position="24"/>
        <end position="315"/>
    </location>
</feature>
<dbReference type="Pfam" id="PF11710">
    <property type="entry name" value="Git3"/>
    <property type="match status" value="1"/>
</dbReference>
<reference evidence="9" key="1">
    <citation type="journal article" date="2023" name="Mol. Phylogenet. Evol.">
        <title>Genome-scale phylogeny and comparative genomics of the fungal order Sordariales.</title>
        <authorList>
            <person name="Hensen N."/>
            <person name="Bonometti L."/>
            <person name="Westerberg I."/>
            <person name="Brannstrom I.O."/>
            <person name="Guillou S."/>
            <person name="Cros-Aarteil S."/>
            <person name="Calhoun S."/>
            <person name="Haridas S."/>
            <person name="Kuo A."/>
            <person name="Mondo S."/>
            <person name="Pangilinan J."/>
            <person name="Riley R."/>
            <person name="LaButti K."/>
            <person name="Andreopoulos B."/>
            <person name="Lipzen A."/>
            <person name="Chen C."/>
            <person name="Yan M."/>
            <person name="Daum C."/>
            <person name="Ng V."/>
            <person name="Clum A."/>
            <person name="Steindorff A."/>
            <person name="Ohm R.A."/>
            <person name="Martin F."/>
            <person name="Silar P."/>
            <person name="Natvig D.O."/>
            <person name="Lalanne C."/>
            <person name="Gautier V."/>
            <person name="Ament-Velasquez S.L."/>
            <person name="Kruys A."/>
            <person name="Hutchinson M.I."/>
            <person name="Powell A.J."/>
            <person name="Barry K."/>
            <person name="Miller A.N."/>
            <person name="Grigoriev I.V."/>
            <person name="Debuchy R."/>
            <person name="Gladieux P."/>
            <person name="Hiltunen Thoren M."/>
            <person name="Johannesson H."/>
        </authorList>
    </citation>
    <scope>NUCLEOTIDE SEQUENCE</scope>
    <source>
        <strain evidence="9">CBS 232.78</strain>
    </source>
</reference>
<reference evidence="9" key="2">
    <citation type="submission" date="2023-06" db="EMBL/GenBank/DDBJ databases">
        <authorList>
            <consortium name="Lawrence Berkeley National Laboratory"/>
            <person name="Haridas S."/>
            <person name="Hensen N."/>
            <person name="Bonometti L."/>
            <person name="Westerberg I."/>
            <person name="Brannstrom I.O."/>
            <person name="Guillou S."/>
            <person name="Cros-Aarteil S."/>
            <person name="Calhoun S."/>
            <person name="Kuo A."/>
            <person name="Mondo S."/>
            <person name="Pangilinan J."/>
            <person name="Riley R."/>
            <person name="LaButti K."/>
            <person name="Andreopoulos B."/>
            <person name="Lipzen A."/>
            <person name="Chen C."/>
            <person name="Yanf M."/>
            <person name="Daum C."/>
            <person name="Ng V."/>
            <person name="Clum A."/>
            <person name="Steindorff A."/>
            <person name="Ohm R."/>
            <person name="Martin F."/>
            <person name="Silar P."/>
            <person name="Natvig D."/>
            <person name="Lalanne C."/>
            <person name="Gautier V."/>
            <person name="Ament-velasquez S.L."/>
            <person name="Kruys A."/>
            <person name="Hutchinson M.I."/>
            <person name="Powell A.J."/>
            <person name="Barry K."/>
            <person name="Miller A.N."/>
            <person name="Grigoriev I.V."/>
            <person name="Debuchy R."/>
            <person name="Gladieux P."/>
            <person name="Thoren M.H."/>
            <person name="Johannesson H."/>
        </authorList>
    </citation>
    <scope>NUCLEOTIDE SEQUENCE</scope>
    <source>
        <strain evidence="9">CBS 232.78</strain>
    </source>
</reference>
<dbReference type="Proteomes" id="UP001285441">
    <property type="component" value="Unassembled WGS sequence"/>
</dbReference>
<evidence type="ECO:0000256" key="1">
    <source>
        <dbReference type="ARBA" id="ARBA00004141"/>
    </source>
</evidence>
<feature type="region of interest" description="Disordered" evidence="5">
    <location>
        <begin position="424"/>
        <end position="444"/>
    </location>
</feature>
<feature type="transmembrane region" description="Helical" evidence="6">
    <location>
        <begin position="261"/>
        <end position="280"/>
    </location>
</feature>
<dbReference type="PANTHER" id="PTHR23112">
    <property type="entry name" value="G PROTEIN-COUPLED RECEPTOR 157-RELATED"/>
    <property type="match status" value="1"/>
</dbReference>
<dbReference type="EMBL" id="JAULSW010000002">
    <property type="protein sequence ID" value="KAK3390066.1"/>
    <property type="molecule type" value="Genomic_DNA"/>
</dbReference>
<evidence type="ECO:0000256" key="5">
    <source>
        <dbReference type="SAM" id="MobiDB-lite"/>
    </source>
</evidence>
<feature type="transmembrane region" description="Helical" evidence="6">
    <location>
        <begin position="112"/>
        <end position="128"/>
    </location>
</feature>
<organism evidence="9 10">
    <name type="scientific">Podospora didyma</name>
    <dbReference type="NCBI Taxonomy" id="330526"/>
    <lineage>
        <taxon>Eukaryota</taxon>
        <taxon>Fungi</taxon>
        <taxon>Dikarya</taxon>
        <taxon>Ascomycota</taxon>
        <taxon>Pezizomycotina</taxon>
        <taxon>Sordariomycetes</taxon>
        <taxon>Sordariomycetidae</taxon>
        <taxon>Sordariales</taxon>
        <taxon>Podosporaceae</taxon>
        <taxon>Podospora</taxon>
    </lineage>
</organism>
<comment type="subcellular location">
    <subcellularLocation>
        <location evidence="1">Membrane</location>
        <topology evidence="1">Multi-pass membrane protein</topology>
    </subcellularLocation>
</comment>
<evidence type="ECO:0000256" key="4">
    <source>
        <dbReference type="ARBA" id="ARBA00023136"/>
    </source>
</evidence>
<dbReference type="InterPro" id="IPR017452">
    <property type="entry name" value="GPCR_Rhodpsn_7TM"/>
</dbReference>
<name>A0AAE0U408_9PEZI</name>
<evidence type="ECO:0000259" key="8">
    <source>
        <dbReference type="PROSITE" id="PS50262"/>
    </source>
</evidence>
<evidence type="ECO:0000259" key="7">
    <source>
        <dbReference type="PROSITE" id="PS50261"/>
    </source>
</evidence>
<dbReference type="GO" id="GO:0007166">
    <property type="term" value="P:cell surface receptor signaling pathway"/>
    <property type="evidence" value="ECO:0007669"/>
    <property type="project" value="InterPro"/>
</dbReference>
<dbReference type="GO" id="GO:0005886">
    <property type="term" value="C:plasma membrane"/>
    <property type="evidence" value="ECO:0007669"/>
    <property type="project" value="TreeGrafter"/>
</dbReference>
<keyword evidence="4 6" id="KW-0472">Membrane</keyword>
<evidence type="ECO:0000256" key="6">
    <source>
        <dbReference type="SAM" id="Phobius"/>
    </source>
</evidence>
<feature type="compositionally biased region" description="Polar residues" evidence="5">
    <location>
        <begin position="364"/>
        <end position="388"/>
    </location>
</feature>
<gene>
    <name evidence="9" type="ORF">B0H63DRAFT_428634</name>
</gene>
<feature type="transmembrane region" description="Helical" evidence="6">
    <location>
        <begin position="26"/>
        <end position="47"/>
    </location>
</feature>
<evidence type="ECO:0000256" key="2">
    <source>
        <dbReference type="ARBA" id="ARBA00022692"/>
    </source>
</evidence>
<feature type="compositionally biased region" description="Polar residues" evidence="5">
    <location>
        <begin position="219"/>
        <end position="245"/>
    </location>
</feature>
<dbReference type="GO" id="GO:0007189">
    <property type="term" value="P:adenylate cyclase-activating G protein-coupled receptor signaling pathway"/>
    <property type="evidence" value="ECO:0007669"/>
    <property type="project" value="TreeGrafter"/>
</dbReference>
<dbReference type="InterPro" id="IPR017981">
    <property type="entry name" value="GPCR_2-like_7TM"/>
</dbReference>
<accession>A0AAE0U408</accession>
<keyword evidence="10" id="KW-1185">Reference proteome</keyword>
<keyword evidence="9" id="KW-0675">Receptor</keyword>
<dbReference type="SUPFAM" id="SSF81321">
    <property type="entry name" value="Family A G protein-coupled receptor-like"/>
    <property type="match status" value="1"/>
</dbReference>
<evidence type="ECO:0000256" key="3">
    <source>
        <dbReference type="ARBA" id="ARBA00022989"/>
    </source>
</evidence>
<feature type="transmembrane region" description="Helical" evidence="6">
    <location>
        <begin position="184"/>
        <end position="204"/>
    </location>
</feature>
<dbReference type="PRINTS" id="PR02001">
    <property type="entry name" value="GCR1CAMPR"/>
</dbReference>
<keyword evidence="3 6" id="KW-1133">Transmembrane helix</keyword>
<dbReference type="InterPro" id="IPR022596">
    <property type="entry name" value="GPR1/2/3_C"/>
</dbReference>
<dbReference type="AlphaFoldDB" id="A0AAE0U408"/>
<feature type="region of interest" description="Disordered" evidence="5">
    <location>
        <begin position="359"/>
        <end position="409"/>
    </location>
</feature>
<proteinExistence type="predicted"/>
<evidence type="ECO:0000313" key="9">
    <source>
        <dbReference type="EMBL" id="KAK3390066.1"/>
    </source>
</evidence>
<dbReference type="GO" id="GO:0004930">
    <property type="term" value="F:G protein-coupled receptor activity"/>
    <property type="evidence" value="ECO:0007669"/>
    <property type="project" value="TreeGrafter"/>
</dbReference>
<dbReference type="InterPro" id="IPR022343">
    <property type="entry name" value="GCR1-cAMP_receptor"/>
</dbReference>